<reference evidence="1" key="1">
    <citation type="submission" date="2014-09" db="EMBL/GenBank/DDBJ databases">
        <authorList>
            <person name="Magalhaes I.L.F."/>
            <person name="Oliveira U."/>
            <person name="Santos F.R."/>
            <person name="Vidigal T.H.D.A."/>
            <person name="Brescovit A.D."/>
            <person name="Santos A.J."/>
        </authorList>
    </citation>
    <scope>NUCLEOTIDE SEQUENCE</scope>
    <source>
        <tissue evidence="1">Shoot tissue taken approximately 20 cm above the soil surface</tissue>
    </source>
</reference>
<name>A0A0A9HHV8_ARUDO</name>
<dbReference type="EMBL" id="GBRH01161156">
    <property type="protein sequence ID" value="JAE36740.1"/>
    <property type="molecule type" value="Transcribed_RNA"/>
</dbReference>
<sequence>MTCAVAAEVPRPLLLVVTSCQHTNKHFVIAQGATQSREGGIAHVNISRELLAGSWMVLLCATTMLSQLYGDREESRMLMTQNFCNPSTVHKQVLVLVTQL</sequence>
<organism evidence="1">
    <name type="scientific">Arundo donax</name>
    <name type="common">Giant reed</name>
    <name type="synonym">Donax arundinaceus</name>
    <dbReference type="NCBI Taxonomy" id="35708"/>
    <lineage>
        <taxon>Eukaryota</taxon>
        <taxon>Viridiplantae</taxon>
        <taxon>Streptophyta</taxon>
        <taxon>Embryophyta</taxon>
        <taxon>Tracheophyta</taxon>
        <taxon>Spermatophyta</taxon>
        <taxon>Magnoliopsida</taxon>
        <taxon>Liliopsida</taxon>
        <taxon>Poales</taxon>
        <taxon>Poaceae</taxon>
        <taxon>PACMAD clade</taxon>
        <taxon>Arundinoideae</taxon>
        <taxon>Arundineae</taxon>
        <taxon>Arundo</taxon>
    </lineage>
</organism>
<protein>
    <submittedName>
        <fullName evidence="1">Uncharacterized protein</fullName>
    </submittedName>
</protein>
<evidence type="ECO:0000313" key="1">
    <source>
        <dbReference type="EMBL" id="JAE36740.1"/>
    </source>
</evidence>
<accession>A0A0A9HHV8</accession>
<proteinExistence type="predicted"/>
<reference evidence="1" key="2">
    <citation type="journal article" date="2015" name="Data Brief">
        <title>Shoot transcriptome of the giant reed, Arundo donax.</title>
        <authorList>
            <person name="Barrero R.A."/>
            <person name="Guerrero F.D."/>
            <person name="Moolhuijzen P."/>
            <person name="Goolsby J.A."/>
            <person name="Tidwell J."/>
            <person name="Bellgard S.E."/>
            <person name="Bellgard M.I."/>
        </authorList>
    </citation>
    <scope>NUCLEOTIDE SEQUENCE</scope>
    <source>
        <tissue evidence="1">Shoot tissue taken approximately 20 cm above the soil surface</tissue>
    </source>
</reference>
<dbReference type="AlphaFoldDB" id="A0A0A9HHV8"/>